<protein>
    <submittedName>
        <fullName evidence="1">Uncharacterized protein</fullName>
    </submittedName>
</protein>
<reference evidence="1 2" key="1">
    <citation type="submission" date="2023-02" db="EMBL/GenBank/DDBJ databases">
        <title>Gemone sequence of Telluria chitinolytica ACM 3522T.</title>
        <authorList>
            <person name="Frediansyah A."/>
            <person name="Miess H."/>
            <person name="Gross H."/>
        </authorList>
    </citation>
    <scope>NUCLEOTIDE SEQUENCE [LARGE SCALE GENOMIC DNA]</scope>
    <source>
        <strain evidence="1 2">ACM 3522</strain>
    </source>
</reference>
<dbReference type="RefSeq" id="WP_277415831.1">
    <property type="nucleotide sequence ID" value="NZ_CP119083.1"/>
</dbReference>
<evidence type="ECO:0000313" key="1">
    <source>
        <dbReference type="EMBL" id="WEF33120.1"/>
    </source>
</evidence>
<evidence type="ECO:0000313" key="2">
    <source>
        <dbReference type="Proteomes" id="UP001216510"/>
    </source>
</evidence>
<organism evidence="1 2">
    <name type="scientific">Pseudoduganella chitinolytica</name>
    <dbReference type="NCBI Taxonomy" id="34070"/>
    <lineage>
        <taxon>Bacteria</taxon>
        <taxon>Pseudomonadati</taxon>
        <taxon>Pseudomonadota</taxon>
        <taxon>Betaproteobacteria</taxon>
        <taxon>Burkholderiales</taxon>
        <taxon>Oxalobacteraceae</taxon>
        <taxon>Telluria group</taxon>
        <taxon>Pseudoduganella</taxon>
    </lineage>
</organism>
<proteinExistence type="predicted"/>
<accession>A0ABY8BB25</accession>
<dbReference type="EMBL" id="CP119083">
    <property type="protein sequence ID" value="WEF33120.1"/>
    <property type="molecule type" value="Genomic_DNA"/>
</dbReference>
<keyword evidence="2" id="KW-1185">Reference proteome</keyword>
<sequence>MSPIVLPLRNKNGTRDGSRVPPCSALFPLAGMAKRPMRRCIPAILAAMQKAVGMAIFPSVRNHSDSRQKLNMEKSEQF</sequence>
<gene>
    <name evidence="1" type="ORF">PX653_27650</name>
</gene>
<name>A0ABY8BB25_9BURK</name>
<dbReference type="Proteomes" id="UP001216510">
    <property type="component" value="Chromosome"/>
</dbReference>